<dbReference type="Gene3D" id="3.30.70.270">
    <property type="match status" value="1"/>
</dbReference>
<evidence type="ECO:0000256" key="1">
    <source>
        <dbReference type="ARBA" id="ARBA00010879"/>
    </source>
</evidence>
<proteinExistence type="inferred from homology"/>
<dbReference type="EC" id="3.1.26.4" evidence="2"/>
<dbReference type="InterPro" id="IPR000477">
    <property type="entry name" value="RT_dom"/>
</dbReference>
<dbReference type="PROSITE" id="PS50878">
    <property type="entry name" value="RT_POL"/>
    <property type="match status" value="1"/>
</dbReference>
<dbReference type="InterPro" id="IPR051320">
    <property type="entry name" value="Viral_Replic_Matur_Polypro"/>
</dbReference>
<dbReference type="SUPFAM" id="SSF56672">
    <property type="entry name" value="DNA/RNA polymerases"/>
    <property type="match status" value="1"/>
</dbReference>
<name>A0A2I0TFK0_LIMLA</name>
<dbReference type="OrthoDB" id="9950135at2759"/>
<organism evidence="4 5">
    <name type="scientific">Limosa lapponica baueri</name>
    <dbReference type="NCBI Taxonomy" id="1758121"/>
    <lineage>
        <taxon>Eukaryota</taxon>
        <taxon>Metazoa</taxon>
        <taxon>Chordata</taxon>
        <taxon>Craniata</taxon>
        <taxon>Vertebrata</taxon>
        <taxon>Euteleostomi</taxon>
        <taxon>Archelosauria</taxon>
        <taxon>Archosauria</taxon>
        <taxon>Dinosauria</taxon>
        <taxon>Saurischia</taxon>
        <taxon>Theropoda</taxon>
        <taxon>Coelurosauria</taxon>
        <taxon>Aves</taxon>
        <taxon>Neognathae</taxon>
        <taxon>Neoaves</taxon>
        <taxon>Charadriiformes</taxon>
        <taxon>Scolopacidae</taxon>
        <taxon>Limosa</taxon>
    </lineage>
</organism>
<dbReference type="GO" id="GO:0004523">
    <property type="term" value="F:RNA-DNA hybrid ribonuclease activity"/>
    <property type="evidence" value="ECO:0007669"/>
    <property type="project" value="UniProtKB-EC"/>
</dbReference>
<dbReference type="InterPro" id="IPR043502">
    <property type="entry name" value="DNA/RNA_pol_sf"/>
</dbReference>
<dbReference type="EMBL" id="KZ511121">
    <property type="protein sequence ID" value="PKU32569.1"/>
    <property type="molecule type" value="Genomic_DNA"/>
</dbReference>
<evidence type="ECO:0000256" key="2">
    <source>
        <dbReference type="ARBA" id="ARBA00012180"/>
    </source>
</evidence>
<evidence type="ECO:0000259" key="3">
    <source>
        <dbReference type="PROSITE" id="PS50878"/>
    </source>
</evidence>
<dbReference type="Pfam" id="PF00078">
    <property type="entry name" value="RVT_1"/>
    <property type="match status" value="1"/>
</dbReference>
<dbReference type="AlphaFoldDB" id="A0A2I0TFK0"/>
<protein>
    <recommendedName>
        <fullName evidence="2">ribonuclease H</fullName>
        <ecNumber evidence="2">3.1.26.4</ecNumber>
    </recommendedName>
</protein>
<dbReference type="PANTHER" id="PTHR33064:SF29">
    <property type="entry name" value="PEPTIDASE A2 DOMAIN-CONTAINING PROTEIN-RELATED"/>
    <property type="match status" value="1"/>
</dbReference>
<comment type="similarity">
    <text evidence="1">Belongs to the beta type-B retroviral polymerase family. HERV class-II K(HML-2) pol subfamily.</text>
</comment>
<dbReference type="Proteomes" id="UP000233556">
    <property type="component" value="Unassembled WGS sequence"/>
</dbReference>
<gene>
    <name evidence="4" type="ORF">llap_17127</name>
</gene>
<sequence>MRKDFTHHDGELLLSWLLRCWDNGADSIDLDGREAKQLGNLAKEGGTDKAIGNKADTLSLWRRLLSAVKSRYPFKDDIDCHPSKWTSMEKADHHGLNEVTPPLSAAVPDMLELQYELASKAAKWYATVDIIANAFFSIPLAAECRPQVAFTWRGVQYTWNRLPQGWKHSPTVCHGLIQTALEEAGAPEHLQYIDDIIVRGNTAEEVFKKGKQIIEILLKAAFAVKRGKVKGPAQDIQFLGIRWQDVRRQIPMDVINKITAMSPPTNKKETQAFLGVVKLHTFQLVIDIEGNTPNIKKDIYFVKAASEVIGIEAQLLLVPQVPVLGWMFKGKVPSAHHATDATWMKQKEEVTEVTQEAETSQSLTLSKFRDVWRDYGCQPGKSGLLLAYSDAGIVGPIVRNQREEDMRKWNGKPASKLEARIHELREKIAAKKGPSKAAVAPLAVKTVEGNQQSPS</sequence>
<reference evidence="5" key="2">
    <citation type="submission" date="2017-12" db="EMBL/GenBank/DDBJ databases">
        <title>Genome sequence of the Bar-tailed Godwit (Limosa lapponica baueri).</title>
        <authorList>
            <person name="Lima N.C.B."/>
            <person name="Parody-Merino A.M."/>
            <person name="Battley P.F."/>
            <person name="Fidler A.E."/>
            <person name="Prosdocimi F."/>
        </authorList>
    </citation>
    <scope>NUCLEOTIDE SEQUENCE [LARGE SCALE GENOMIC DNA]</scope>
</reference>
<dbReference type="Gene3D" id="3.10.10.10">
    <property type="entry name" value="HIV Type 1 Reverse Transcriptase, subunit A, domain 1"/>
    <property type="match status" value="1"/>
</dbReference>
<dbReference type="InterPro" id="IPR043128">
    <property type="entry name" value="Rev_trsase/Diguanyl_cyclase"/>
</dbReference>
<feature type="domain" description="Reverse transcriptase" evidence="3">
    <location>
        <begin position="1"/>
        <end position="243"/>
    </location>
</feature>
<evidence type="ECO:0000313" key="5">
    <source>
        <dbReference type="Proteomes" id="UP000233556"/>
    </source>
</evidence>
<keyword evidence="5" id="KW-1185">Reference proteome</keyword>
<accession>A0A2I0TFK0</accession>
<evidence type="ECO:0000313" key="4">
    <source>
        <dbReference type="EMBL" id="PKU32569.1"/>
    </source>
</evidence>
<reference evidence="5" key="1">
    <citation type="submission" date="2017-11" db="EMBL/GenBank/DDBJ databases">
        <authorList>
            <person name="Lima N.C."/>
            <person name="Parody-Merino A.M."/>
            <person name="Battley P.F."/>
            <person name="Fidler A.E."/>
            <person name="Prosdocimi F."/>
        </authorList>
    </citation>
    <scope>NUCLEOTIDE SEQUENCE [LARGE SCALE GENOMIC DNA]</scope>
</reference>
<dbReference type="PANTHER" id="PTHR33064">
    <property type="entry name" value="POL PROTEIN"/>
    <property type="match status" value="1"/>
</dbReference>